<gene>
    <name evidence="2" type="ORF">METZ01_LOCUS243387</name>
</gene>
<evidence type="ECO:0000313" key="2">
    <source>
        <dbReference type="EMBL" id="SVB90533.1"/>
    </source>
</evidence>
<dbReference type="Gene3D" id="3.30.420.150">
    <property type="entry name" value="Exopolyphosphatase. Domain 2"/>
    <property type="match status" value="1"/>
</dbReference>
<accession>A0A382HV84</accession>
<reference evidence="2" key="1">
    <citation type="submission" date="2018-05" db="EMBL/GenBank/DDBJ databases">
        <authorList>
            <person name="Lanie J.A."/>
            <person name="Ng W.-L."/>
            <person name="Kazmierczak K.M."/>
            <person name="Andrzejewski T.M."/>
            <person name="Davidsen T.M."/>
            <person name="Wayne K.J."/>
            <person name="Tettelin H."/>
            <person name="Glass J.I."/>
            <person name="Rusch D."/>
            <person name="Podicherti R."/>
            <person name="Tsui H.-C.T."/>
            <person name="Winkler M.E."/>
        </authorList>
    </citation>
    <scope>NUCLEOTIDE SEQUENCE</scope>
</reference>
<protein>
    <recommendedName>
        <fullName evidence="1">Ppx/GppA phosphatase N-terminal domain-containing protein</fullName>
    </recommendedName>
</protein>
<dbReference type="SUPFAM" id="SSF53067">
    <property type="entry name" value="Actin-like ATPase domain"/>
    <property type="match status" value="1"/>
</dbReference>
<dbReference type="EMBL" id="UINC01063177">
    <property type="protein sequence ID" value="SVB90533.1"/>
    <property type="molecule type" value="Genomic_DNA"/>
</dbReference>
<dbReference type="GO" id="GO:0016462">
    <property type="term" value="F:pyrophosphatase activity"/>
    <property type="evidence" value="ECO:0007669"/>
    <property type="project" value="TreeGrafter"/>
</dbReference>
<name>A0A382HV84_9ZZZZ</name>
<dbReference type="CDD" id="cd24054">
    <property type="entry name" value="ASKHA_NBD_AaPPX-GppA_MtPPX2-like"/>
    <property type="match status" value="1"/>
</dbReference>
<evidence type="ECO:0000259" key="1">
    <source>
        <dbReference type="Pfam" id="PF02541"/>
    </source>
</evidence>
<proteinExistence type="predicted"/>
<feature type="non-terminal residue" evidence="2">
    <location>
        <position position="1"/>
    </location>
</feature>
<dbReference type="InterPro" id="IPR003695">
    <property type="entry name" value="Ppx_GppA_N"/>
</dbReference>
<feature type="domain" description="Ppx/GppA phosphatase N-terminal" evidence="1">
    <location>
        <begin position="1"/>
        <end position="194"/>
    </location>
</feature>
<organism evidence="2">
    <name type="scientific">marine metagenome</name>
    <dbReference type="NCBI Taxonomy" id="408172"/>
    <lineage>
        <taxon>unclassified sequences</taxon>
        <taxon>metagenomes</taxon>
        <taxon>ecological metagenomes</taxon>
    </lineage>
</organism>
<dbReference type="PANTHER" id="PTHR30005:SF0">
    <property type="entry name" value="RETROGRADE REGULATION PROTEIN 2"/>
    <property type="match status" value="1"/>
</dbReference>
<sequence length="200" mass="21959">EEARLTLEGVFWKIPHENRKSLTLDIGGGSTEFILSEGKSIAGFCSSSLGVVRLTEKFIHQHPVDNAEYANLATHLRNELQAVKEKLSAFMPQVLIGTAGTVTTLAALKENIYPYDPEKIHGTLLSRQVIDTLIQDLKEKSLNERLALKALERGREDLIIAGTAIVLETMLTFQCDPLLVSEYSLREGIILKALGGTTAS</sequence>
<dbReference type="InterPro" id="IPR050273">
    <property type="entry name" value="GppA/Ppx_hydrolase"/>
</dbReference>
<dbReference type="InterPro" id="IPR043129">
    <property type="entry name" value="ATPase_NBD"/>
</dbReference>
<dbReference type="AlphaFoldDB" id="A0A382HV84"/>
<dbReference type="PANTHER" id="PTHR30005">
    <property type="entry name" value="EXOPOLYPHOSPHATASE"/>
    <property type="match status" value="1"/>
</dbReference>
<dbReference type="Pfam" id="PF02541">
    <property type="entry name" value="Ppx-GppA"/>
    <property type="match status" value="1"/>
</dbReference>